<dbReference type="GO" id="GO:0006636">
    <property type="term" value="P:unsaturated fatty acid biosynthetic process"/>
    <property type="evidence" value="ECO:0007669"/>
    <property type="project" value="TreeGrafter"/>
</dbReference>
<comment type="domain">
    <text evidence="12">The histidine box domains are involved in binding the catalytic metal ions.</text>
</comment>
<evidence type="ECO:0000256" key="6">
    <source>
        <dbReference type="ARBA" id="ARBA00022989"/>
    </source>
</evidence>
<keyword evidence="8" id="KW-0408">Iron</keyword>
<dbReference type="GeneID" id="112043951"/>
<evidence type="ECO:0000256" key="12">
    <source>
        <dbReference type="RuleBase" id="RU000581"/>
    </source>
</evidence>
<keyword evidence="10 13" id="KW-0472">Membrane</keyword>
<keyword evidence="9" id="KW-0443">Lipid metabolism</keyword>
<feature type="transmembrane region" description="Helical" evidence="13">
    <location>
        <begin position="216"/>
        <end position="237"/>
    </location>
</feature>
<keyword evidence="7 12" id="KW-0560">Oxidoreductase</keyword>
<evidence type="ECO:0000256" key="7">
    <source>
        <dbReference type="ARBA" id="ARBA00023002"/>
    </source>
</evidence>
<evidence type="ECO:0000256" key="10">
    <source>
        <dbReference type="ARBA" id="ARBA00023136"/>
    </source>
</evidence>
<dbReference type="OrthoDB" id="10260134at2759"/>
<keyword evidence="15" id="KW-1185">Reference proteome</keyword>
<dbReference type="GO" id="GO:0005789">
    <property type="term" value="C:endoplasmic reticulum membrane"/>
    <property type="evidence" value="ECO:0007669"/>
    <property type="project" value="TreeGrafter"/>
</dbReference>
<dbReference type="Pfam" id="PF00487">
    <property type="entry name" value="FA_desaturase"/>
    <property type="match status" value="1"/>
</dbReference>
<feature type="transmembrane region" description="Helical" evidence="13">
    <location>
        <begin position="95"/>
        <end position="117"/>
    </location>
</feature>
<accession>A0A6J1MJ27</accession>
<evidence type="ECO:0000313" key="16">
    <source>
        <dbReference type="RefSeq" id="XP_023935410.2"/>
    </source>
</evidence>
<evidence type="ECO:0000313" key="17">
    <source>
        <dbReference type="RefSeq" id="XP_052739566.1"/>
    </source>
</evidence>
<feature type="domain" description="Fatty acid desaturase" evidence="14">
    <location>
        <begin position="100"/>
        <end position="314"/>
    </location>
</feature>
<dbReference type="PRINTS" id="PR00075">
    <property type="entry name" value="FACDDSATRASE"/>
</dbReference>
<evidence type="ECO:0000256" key="2">
    <source>
        <dbReference type="ARBA" id="ARBA00009295"/>
    </source>
</evidence>
<evidence type="ECO:0000256" key="1">
    <source>
        <dbReference type="ARBA" id="ARBA00004141"/>
    </source>
</evidence>
<dbReference type="GO" id="GO:0005506">
    <property type="term" value="F:iron ion binding"/>
    <property type="evidence" value="ECO:0007669"/>
    <property type="project" value="TreeGrafter"/>
</dbReference>
<comment type="subcellular location">
    <subcellularLocation>
        <location evidence="1">Membrane</location>
        <topology evidence="1">Multi-pass membrane protein</topology>
    </subcellularLocation>
</comment>
<keyword evidence="4 12" id="KW-0812">Transmembrane</keyword>
<evidence type="ECO:0000256" key="8">
    <source>
        <dbReference type="ARBA" id="ARBA00023004"/>
    </source>
</evidence>
<evidence type="ECO:0000313" key="15">
    <source>
        <dbReference type="Proteomes" id="UP001652582"/>
    </source>
</evidence>
<evidence type="ECO:0000256" key="3">
    <source>
        <dbReference type="ARBA" id="ARBA00022516"/>
    </source>
</evidence>
<dbReference type="InterPro" id="IPR015876">
    <property type="entry name" value="Acyl-CoA_DS"/>
</dbReference>
<organism evidence="15 16">
    <name type="scientific">Bicyclus anynana</name>
    <name type="common">Squinting bush brown butterfly</name>
    <dbReference type="NCBI Taxonomy" id="110368"/>
    <lineage>
        <taxon>Eukaryota</taxon>
        <taxon>Metazoa</taxon>
        <taxon>Ecdysozoa</taxon>
        <taxon>Arthropoda</taxon>
        <taxon>Hexapoda</taxon>
        <taxon>Insecta</taxon>
        <taxon>Pterygota</taxon>
        <taxon>Neoptera</taxon>
        <taxon>Endopterygota</taxon>
        <taxon>Lepidoptera</taxon>
        <taxon>Glossata</taxon>
        <taxon>Ditrysia</taxon>
        <taxon>Papilionoidea</taxon>
        <taxon>Nymphalidae</taxon>
        <taxon>Satyrinae</taxon>
        <taxon>Satyrini</taxon>
        <taxon>Mycalesina</taxon>
        <taxon>Bicyclus</taxon>
    </lineage>
</organism>
<keyword evidence="6 13" id="KW-1133">Transmembrane helix</keyword>
<evidence type="ECO:0000256" key="13">
    <source>
        <dbReference type="SAM" id="Phobius"/>
    </source>
</evidence>
<dbReference type="InterPro" id="IPR005804">
    <property type="entry name" value="FA_desaturase_dom"/>
</dbReference>
<evidence type="ECO:0000259" key="14">
    <source>
        <dbReference type="Pfam" id="PF00487"/>
    </source>
</evidence>
<reference evidence="16 17" key="1">
    <citation type="submission" date="2025-05" db="UniProtKB">
        <authorList>
            <consortium name="RefSeq"/>
        </authorList>
    </citation>
    <scope>IDENTIFICATION</scope>
</reference>
<feature type="transmembrane region" description="Helical" evidence="13">
    <location>
        <begin position="249"/>
        <end position="270"/>
    </location>
</feature>
<dbReference type="KEGG" id="bany:112043951"/>
<comment type="similarity">
    <text evidence="2 12">Belongs to the fatty acid desaturase type 1 family.</text>
</comment>
<evidence type="ECO:0000256" key="5">
    <source>
        <dbReference type="ARBA" id="ARBA00022832"/>
    </source>
</evidence>
<comment type="cofactor">
    <cofactor evidence="12">
        <name>Fe(2+)</name>
        <dbReference type="ChEBI" id="CHEBI:29033"/>
    </cofactor>
</comment>
<dbReference type="Proteomes" id="UP001652582">
    <property type="component" value="Chromosome 9"/>
</dbReference>
<evidence type="ECO:0000256" key="9">
    <source>
        <dbReference type="ARBA" id="ARBA00023098"/>
    </source>
</evidence>
<evidence type="ECO:0000256" key="11">
    <source>
        <dbReference type="ARBA" id="ARBA00023160"/>
    </source>
</evidence>
<dbReference type="PANTHER" id="PTHR11351">
    <property type="entry name" value="ACYL-COA DESATURASE"/>
    <property type="match status" value="1"/>
</dbReference>
<gene>
    <name evidence="16 17" type="primary">LOC112043951</name>
</gene>
<keyword evidence="5" id="KW-0276">Fatty acid metabolism</keyword>
<keyword evidence="3 12" id="KW-0444">Lipid biosynthesis</keyword>
<dbReference type="RefSeq" id="XP_023935410.2">
    <property type="nucleotide sequence ID" value="XM_024079642.2"/>
</dbReference>
<feature type="transmembrane region" description="Helical" evidence="13">
    <location>
        <begin position="71"/>
        <end position="89"/>
    </location>
</feature>
<evidence type="ECO:0000256" key="4">
    <source>
        <dbReference type="ARBA" id="ARBA00022692"/>
    </source>
</evidence>
<sequence length="376" mass="43472">MAPALQNVDHLLDADSQVKMRLLDDTYKLDNVNNNTDVKRDTHDKVNGDLDFDIVKYEAMEFRPQIRWPDLIVQVFLHCVTMYGFYLMLTIQVKFLTTLFVFATIYTSGFGITAGVHRLWSHRAYSARLPLRILLALLFTITGQRDIYTWALDHRVHHKYSETVADPHDINRGFWFAHIGWLVLTPHPAVENRRIALRKSSLDLMHDPVVRLQKKYFIPLFLLLNVILPVAIPVHFWQETLLNSFVVSFVTRFTITLNIAFCVNSFAHIWGNKPYDRFIKSVENKMVSLAALGEGWHNYHHVFPWDYRTSELGRLNLSTNFINFFAKIGWAYDLKAATPSMIVNKANRSGDGSLGTMEEPDPSILHIQAIRINDKS</sequence>
<name>A0A6J1MJ27_BICAN</name>
<dbReference type="PANTHER" id="PTHR11351:SF61">
    <property type="entry name" value="RH14937P"/>
    <property type="match status" value="1"/>
</dbReference>
<dbReference type="GO" id="GO:0004768">
    <property type="term" value="F:stearoyl-CoA 9-desaturase activity"/>
    <property type="evidence" value="ECO:0007669"/>
    <property type="project" value="TreeGrafter"/>
</dbReference>
<protein>
    <submittedName>
        <fullName evidence="16 17">Acyl-CoA Delta-9 desaturase</fullName>
    </submittedName>
</protein>
<dbReference type="CDD" id="cd03505">
    <property type="entry name" value="Delta9-FADS-like"/>
    <property type="match status" value="1"/>
</dbReference>
<proteinExistence type="inferred from homology"/>
<dbReference type="RefSeq" id="XP_052739566.1">
    <property type="nucleotide sequence ID" value="XM_052883606.1"/>
</dbReference>
<keyword evidence="11 12" id="KW-0275">Fatty acid biosynthesis</keyword>